<proteinExistence type="predicted"/>
<gene>
    <name evidence="7" type="ORF">BT96DRAFT_401407</name>
</gene>
<dbReference type="Pfam" id="PF10497">
    <property type="entry name" value="zf-4CXXC_R1"/>
    <property type="match status" value="1"/>
</dbReference>
<feature type="compositionally biased region" description="Basic residues" evidence="5">
    <location>
        <begin position="442"/>
        <end position="455"/>
    </location>
</feature>
<evidence type="ECO:0000256" key="3">
    <source>
        <dbReference type="ARBA" id="ARBA00023163"/>
    </source>
</evidence>
<accession>A0A6A4GWE0</accession>
<organism evidence="7 8">
    <name type="scientific">Gymnopus androsaceus JB14</name>
    <dbReference type="NCBI Taxonomy" id="1447944"/>
    <lineage>
        <taxon>Eukaryota</taxon>
        <taxon>Fungi</taxon>
        <taxon>Dikarya</taxon>
        <taxon>Basidiomycota</taxon>
        <taxon>Agaricomycotina</taxon>
        <taxon>Agaricomycetes</taxon>
        <taxon>Agaricomycetidae</taxon>
        <taxon>Agaricales</taxon>
        <taxon>Marasmiineae</taxon>
        <taxon>Omphalotaceae</taxon>
        <taxon>Gymnopus</taxon>
    </lineage>
</organism>
<evidence type="ECO:0000259" key="6">
    <source>
        <dbReference type="Pfam" id="PF10497"/>
    </source>
</evidence>
<feature type="region of interest" description="Disordered" evidence="5">
    <location>
        <begin position="859"/>
        <end position="952"/>
    </location>
</feature>
<keyword evidence="8" id="KW-1185">Reference proteome</keyword>
<evidence type="ECO:0000313" key="8">
    <source>
        <dbReference type="Proteomes" id="UP000799118"/>
    </source>
</evidence>
<evidence type="ECO:0000256" key="2">
    <source>
        <dbReference type="ARBA" id="ARBA00023015"/>
    </source>
</evidence>
<comment type="subcellular location">
    <subcellularLocation>
        <location evidence="1">Nucleus</location>
    </subcellularLocation>
</comment>
<evidence type="ECO:0000313" key="7">
    <source>
        <dbReference type="EMBL" id="KAE9389387.1"/>
    </source>
</evidence>
<feature type="compositionally biased region" description="Polar residues" evidence="5">
    <location>
        <begin position="594"/>
        <end position="610"/>
    </location>
</feature>
<feature type="compositionally biased region" description="Polar residues" evidence="5">
    <location>
        <begin position="352"/>
        <end position="374"/>
    </location>
</feature>
<feature type="compositionally biased region" description="Low complexity" evidence="5">
    <location>
        <begin position="728"/>
        <end position="739"/>
    </location>
</feature>
<evidence type="ECO:0000256" key="5">
    <source>
        <dbReference type="SAM" id="MobiDB-lite"/>
    </source>
</evidence>
<feature type="compositionally biased region" description="Low complexity" evidence="5">
    <location>
        <begin position="121"/>
        <end position="130"/>
    </location>
</feature>
<feature type="region of interest" description="Disordered" evidence="5">
    <location>
        <begin position="221"/>
        <end position="261"/>
    </location>
</feature>
<dbReference type="InterPro" id="IPR018866">
    <property type="entry name" value="Znf-4CXXC_R1"/>
</dbReference>
<dbReference type="Proteomes" id="UP000799118">
    <property type="component" value="Unassembled WGS sequence"/>
</dbReference>
<dbReference type="AlphaFoldDB" id="A0A6A4GWE0"/>
<feature type="region of interest" description="Disordered" evidence="5">
    <location>
        <begin position="699"/>
        <end position="816"/>
    </location>
</feature>
<keyword evidence="3" id="KW-0804">Transcription</keyword>
<feature type="compositionally biased region" description="Low complexity" evidence="5">
    <location>
        <begin position="334"/>
        <end position="343"/>
    </location>
</feature>
<feature type="compositionally biased region" description="Basic and acidic residues" evidence="5">
    <location>
        <begin position="867"/>
        <end position="882"/>
    </location>
</feature>
<dbReference type="EMBL" id="ML769699">
    <property type="protein sequence ID" value="KAE9389387.1"/>
    <property type="molecule type" value="Genomic_DNA"/>
</dbReference>
<feature type="region of interest" description="Disordered" evidence="5">
    <location>
        <begin position="10"/>
        <end position="56"/>
    </location>
</feature>
<feature type="compositionally biased region" description="Acidic residues" evidence="5">
    <location>
        <begin position="10"/>
        <end position="19"/>
    </location>
</feature>
<feature type="domain" description="Zinc-finger" evidence="6">
    <location>
        <begin position="483"/>
        <end position="548"/>
    </location>
</feature>
<protein>
    <recommendedName>
        <fullName evidence="6">Zinc-finger domain-containing protein</fullName>
    </recommendedName>
</protein>
<keyword evidence="4" id="KW-0539">Nucleus</keyword>
<feature type="region of interest" description="Disordered" evidence="5">
    <location>
        <begin position="573"/>
        <end position="614"/>
    </location>
</feature>
<name>A0A6A4GWE0_9AGAR</name>
<dbReference type="OrthoDB" id="298344at2759"/>
<evidence type="ECO:0000256" key="1">
    <source>
        <dbReference type="ARBA" id="ARBA00004123"/>
    </source>
</evidence>
<feature type="compositionally biased region" description="Low complexity" evidence="5">
    <location>
        <begin position="155"/>
        <end position="170"/>
    </location>
</feature>
<feature type="compositionally biased region" description="Low complexity" evidence="5">
    <location>
        <begin position="36"/>
        <end position="56"/>
    </location>
</feature>
<evidence type="ECO:0000256" key="4">
    <source>
        <dbReference type="ARBA" id="ARBA00023242"/>
    </source>
</evidence>
<feature type="compositionally biased region" description="Polar residues" evidence="5">
    <location>
        <begin position="905"/>
        <end position="924"/>
    </location>
</feature>
<sequence length="952" mass="101842">MVIDVDEIDTWLDFDGGDQDPDRDQDQPTSLATTISPSMLPLSTDLDPSSSYSSTTIVNSDIGLGLVGLRQGLKGRGMDFLNQYGDDEDEDARDVVVVPEPSSPALTLAPHQLLPKPKPKPASSQSSSSKTVYYSGDKLPPRGKRRLISVRPRESPSSTSTSSSTCVSQSAKSDKYALPNLKSHLLLEPAPAQPLIVNRFSHSPPPIPLPPPSLAQVMQYNSVSPRSEGGAEGHGDEVKDDSDADSLFGAGPAGDVSAPIDIDADADADADDEPVSIVSVYADTSVSEYQHGENVAEEVLSVGVDVAGQVPTWSRQARRNGKPGDDSRDPNAPGPSSRPSGSGRRLRIDSPSVPSAINSTHGRSPTLPTAAQPSQLPMALGFDDDEMEKWKPEYVPRPTRSRGGGLGGSVPESISSSALEHKAVSDDADSEDDLPLSAKIAGKSKAKKEGKKKEKKNLDKGKGKAVAPKANRAGWPMGPTDYQCHQDRTKSNKLHMHCSQCTAHYCVRCIALRYADQVDFDPSRADFVCFRCKDTCLCDICCRRRGVTYVQLPRNLPVPPSISSSFSFEPSSSVPVPSVPAPQKPKPSSSRKPTTATTFRPASLPTTRQRNPVKRQINVDFGTLHPIVPDVRVTEPLAFWGTIYNQEGQAIAHGFTLIDKADEEETIFAKLLRPRTSSESRTPPTPQPQPRVFIGEVQPQWGLGDHPKTSVLGESGGDMDVAVDVPDSNSNTASTPTPTKKVRYYVGYPPLPTPSPRTSRSASSSRPTDVAVDDSRSKAGSGSVLDADDDVEVLSTGDTGTDASVIEAEDTGEPSVQLEAPLDVIEAEDPAEPLVGTEMDVDATPDATADNIDACIDMELDSNTTETHNDSLDGEKEAKDVDMDMDSDEPACTDNGMVVQEQDDSISTGQDVENDSVTATNDLSEPQPDVDFSSLDEVQDLGSPLTDIDDDD</sequence>
<feature type="region of interest" description="Disordered" evidence="5">
    <location>
        <begin position="394"/>
        <end position="472"/>
    </location>
</feature>
<feature type="compositionally biased region" description="Low complexity" evidence="5">
    <location>
        <begin position="756"/>
        <end position="768"/>
    </location>
</feature>
<reference evidence="7" key="1">
    <citation type="journal article" date="2019" name="Environ. Microbiol.">
        <title>Fungal ecological strategies reflected in gene transcription - a case study of two litter decomposers.</title>
        <authorList>
            <person name="Barbi F."/>
            <person name="Kohler A."/>
            <person name="Barry K."/>
            <person name="Baskaran P."/>
            <person name="Daum C."/>
            <person name="Fauchery L."/>
            <person name="Ihrmark K."/>
            <person name="Kuo A."/>
            <person name="LaButti K."/>
            <person name="Lipzen A."/>
            <person name="Morin E."/>
            <person name="Grigoriev I.V."/>
            <person name="Henrissat B."/>
            <person name="Lindahl B."/>
            <person name="Martin F."/>
        </authorList>
    </citation>
    <scope>NUCLEOTIDE SEQUENCE</scope>
    <source>
        <strain evidence="7">JB14</strain>
    </source>
</reference>
<feature type="region of interest" description="Disordered" evidence="5">
    <location>
        <begin position="311"/>
        <end position="374"/>
    </location>
</feature>
<feature type="region of interest" description="Disordered" evidence="5">
    <location>
        <begin position="103"/>
        <end position="170"/>
    </location>
</feature>
<dbReference type="GO" id="GO:0005634">
    <property type="term" value="C:nucleus"/>
    <property type="evidence" value="ECO:0007669"/>
    <property type="project" value="UniProtKB-SubCell"/>
</dbReference>
<keyword evidence="2" id="KW-0805">Transcription regulation</keyword>